<dbReference type="AlphaFoldDB" id="C6C7I2"/>
<gene>
    <name evidence="13" type="ordered locus">Dd703_0283</name>
</gene>
<evidence type="ECO:0000256" key="3">
    <source>
        <dbReference type="ARBA" id="ARBA00022475"/>
    </source>
</evidence>
<keyword evidence="3" id="KW-1003">Cell membrane</keyword>
<feature type="transmembrane region" description="Helical" evidence="11">
    <location>
        <begin position="182"/>
        <end position="203"/>
    </location>
</feature>
<dbReference type="HOGENOM" id="CLU_097472_0_0_6"/>
<dbReference type="RefSeq" id="WP_012763923.1">
    <property type="nucleotide sequence ID" value="NC_012880.1"/>
</dbReference>
<dbReference type="EMBL" id="CP001654">
    <property type="protein sequence ID" value="ACS84100.1"/>
    <property type="molecule type" value="Genomic_DNA"/>
</dbReference>
<dbReference type="STRING" id="579405.Dd703_0283"/>
<keyword evidence="9 11" id="KW-0472">Membrane</keyword>
<proteinExistence type="inferred from homology"/>
<keyword evidence="8" id="KW-0408">Iron</keyword>
<dbReference type="FunFam" id="1.20.950.20:FF:000004">
    <property type="entry name" value="Thiosulfate reductase cytochrome B subunit"/>
    <property type="match status" value="1"/>
</dbReference>
<dbReference type="Pfam" id="PF01292">
    <property type="entry name" value="Ni_hydr_CYTB"/>
    <property type="match status" value="1"/>
</dbReference>
<keyword evidence="7 11" id="KW-1133">Transmembrane helix</keyword>
<evidence type="ECO:0000256" key="4">
    <source>
        <dbReference type="ARBA" id="ARBA00022519"/>
    </source>
</evidence>
<evidence type="ECO:0000256" key="7">
    <source>
        <dbReference type="ARBA" id="ARBA00022989"/>
    </source>
</evidence>
<dbReference type="Proteomes" id="UP000002734">
    <property type="component" value="Chromosome"/>
</dbReference>
<evidence type="ECO:0000256" key="5">
    <source>
        <dbReference type="ARBA" id="ARBA00022692"/>
    </source>
</evidence>
<dbReference type="eggNOG" id="COG4117">
    <property type="taxonomic scope" value="Bacteria"/>
</dbReference>
<comment type="similarity">
    <text evidence="10">Belongs to the PhsC family.</text>
</comment>
<dbReference type="GO" id="GO:0046872">
    <property type="term" value="F:metal ion binding"/>
    <property type="evidence" value="ECO:0007669"/>
    <property type="project" value="UniProtKB-KW"/>
</dbReference>
<feature type="transmembrane region" description="Helical" evidence="11">
    <location>
        <begin position="29"/>
        <end position="54"/>
    </location>
</feature>
<dbReference type="Gene3D" id="1.20.950.20">
    <property type="entry name" value="Transmembrane di-heme cytochromes, Chain C"/>
    <property type="match status" value="1"/>
</dbReference>
<feature type="domain" description="Cytochrome b561 bacterial/Ni-hydrogenase" evidence="12">
    <location>
        <begin position="69"/>
        <end position="255"/>
    </location>
</feature>
<feature type="transmembrane region" description="Helical" evidence="11">
    <location>
        <begin position="110"/>
        <end position="131"/>
    </location>
</feature>
<dbReference type="InterPro" id="IPR051542">
    <property type="entry name" value="Hydrogenase_cytochrome"/>
</dbReference>
<dbReference type="InterPro" id="IPR016174">
    <property type="entry name" value="Di-haem_cyt_TM"/>
</dbReference>
<evidence type="ECO:0000259" key="12">
    <source>
        <dbReference type="Pfam" id="PF01292"/>
    </source>
</evidence>
<evidence type="ECO:0000256" key="10">
    <source>
        <dbReference type="ARBA" id="ARBA00060808"/>
    </source>
</evidence>
<keyword evidence="5 11" id="KW-0812">Transmembrane</keyword>
<sequence length="259" mass="29176">MNTLPHAEQFQAQLAGYVTRYTPDHWPTLLILAGLALAGMLGVLALHGVLRYRFARPHPAGHEEKIYLYSGAVRLWHWSNALLFLLLLLSGAINHFALASPDDTARLVSLHALCGYLLLADWLLFVSINALGGNGRHYVIEPQGWKPRAMKQVRFYLYGIIRGEDHPFPATRHCKFNPLQQAAYLGVMYGLLPLLLLTGVLLQHPEWLPAALSPYWLLQLHALLAVVSVFFIVGHLYLCTTGRTPTQTFRSMIDGYHRH</sequence>
<organism evidence="13 14">
    <name type="scientific">Musicola paradisiaca (strain Ech703)</name>
    <name type="common">Dickeya paradisiaca</name>
    <name type="synonym">Dickeya dadantii</name>
    <dbReference type="NCBI Taxonomy" id="579405"/>
    <lineage>
        <taxon>Bacteria</taxon>
        <taxon>Pseudomonadati</taxon>
        <taxon>Pseudomonadota</taxon>
        <taxon>Gammaproteobacteria</taxon>
        <taxon>Enterobacterales</taxon>
        <taxon>Pectobacteriaceae</taxon>
        <taxon>Musicola</taxon>
    </lineage>
</organism>
<evidence type="ECO:0000256" key="11">
    <source>
        <dbReference type="SAM" id="Phobius"/>
    </source>
</evidence>
<dbReference type="GO" id="GO:0020037">
    <property type="term" value="F:heme binding"/>
    <property type="evidence" value="ECO:0007669"/>
    <property type="project" value="TreeGrafter"/>
</dbReference>
<dbReference type="InterPro" id="IPR011577">
    <property type="entry name" value="Cyt_b561_bac/Ni-Hgenase"/>
</dbReference>
<keyword evidence="14" id="KW-1185">Reference proteome</keyword>
<name>C6C7I2_MUSP7</name>
<feature type="transmembrane region" description="Helical" evidence="11">
    <location>
        <begin position="215"/>
        <end position="238"/>
    </location>
</feature>
<accession>C6C7I2</accession>
<dbReference type="PANTHER" id="PTHR30485:SF1">
    <property type="entry name" value="CYTOCHROME YDHU-RELATED"/>
    <property type="match status" value="1"/>
</dbReference>
<evidence type="ECO:0000313" key="13">
    <source>
        <dbReference type="EMBL" id="ACS84100.1"/>
    </source>
</evidence>
<evidence type="ECO:0000256" key="6">
    <source>
        <dbReference type="ARBA" id="ARBA00022723"/>
    </source>
</evidence>
<evidence type="ECO:0000256" key="8">
    <source>
        <dbReference type="ARBA" id="ARBA00023004"/>
    </source>
</evidence>
<dbReference type="KEGG" id="dda:Dd703_0283"/>
<dbReference type="NCBIfam" id="NF011582">
    <property type="entry name" value="PRK15006.1"/>
    <property type="match status" value="1"/>
</dbReference>
<comment type="subcellular location">
    <subcellularLocation>
        <location evidence="2">Cell inner membrane</location>
        <topology evidence="2">Multi-pass membrane protein</topology>
    </subcellularLocation>
</comment>
<keyword evidence="4" id="KW-0997">Cell inner membrane</keyword>
<dbReference type="GO" id="GO:0022904">
    <property type="term" value="P:respiratory electron transport chain"/>
    <property type="evidence" value="ECO:0007669"/>
    <property type="project" value="InterPro"/>
</dbReference>
<dbReference type="GO" id="GO:0005886">
    <property type="term" value="C:plasma membrane"/>
    <property type="evidence" value="ECO:0007669"/>
    <property type="project" value="UniProtKB-SubCell"/>
</dbReference>
<dbReference type="GO" id="GO:0009055">
    <property type="term" value="F:electron transfer activity"/>
    <property type="evidence" value="ECO:0007669"/>
    <property type="project" value="InterPro"/>
</dbReference>
<keyword evidence="6" id="KW-0479">Metal-binding</keyword>
<evidence type="ECO:0000256" key="1">
    <source>
        <dbReference type="ARBA" id="ARBA00001971"/>
    </source>
</evidence>
<dbReference type="PANTHER" id="PTHR30485">
    <property type="entry name" value="NI/FE-HYDROGENASE 1 B-TYPE CYTOCHROME SUBUNIT"/>
    <property type="match status" value="1"/>
</dbReference>
<protein>
    <submittedName>
        <fullName evidence="13">Cytochrome B561</fullName>
    </submittedName>
</protein>
<dbReference type="SUPFAM" id="SSF81342">
    <property type="entry name" value="Transmembrane di-heme cytochromes"/>
    <property type="match status" value="1"/>
</dbReference>
<feature type="transmembrane region" description="Helical" evidence="11">
    <location>
        <begin position="75"/>
        <end position="98"/>
    </location>
</feature>
<evidence type="ECO:0000313" key="14">
    <source>
        <dbReference type="Proteomes" id="UP000002734"/>
    </source>
</evidence>
<evidence type="ECO:0000256" key="2">
    <source>
        <dbReference type="ARBA" id="ARBA00004429"/>
    </source>
</evidence>
<comment type="cofactor">
    <cofactor evidence="1">
        <name>heme</name>
        <dbReference type="ChEBI" id="CHEBI:30413"/>
    </cofactor>
</comment>
<evidence type="ECO:0000256" key="9">
    <source>
        <dbReference type="ARBA" id="ARBA00023136"/>
    </source>
</evidence>
<reference evidence="13" key="1">
    <citation type="submission" date="2009-06" db="EMBL/GenBank/DDBJ databases">
        <title>Complete sequence of Dickeya dadantii Ech703.</title>
        <authorList>
            <consortium name="US DOE Joint Genome Institute"/>
            <person name="Lucas S."/>
            <person name="Copeland A."/>
            <person name="Lapidus A."/>
            <person name="Glavina del Rio T."/>
            <person name="Dalin E."/>
            <person name="Tice H."/>
            <person name="Bruce D."/>
            <person name="Goodwin L."/>
            <person name="Pitluck S."/>
            <person name="Chertkov O."/>
            <person name="Brettin T."/>
            <person name="Detter J.C."/>
            <person name="Han C."/>
            <person name="Larimer F."/>
            <person name="Land M."/>
            <person name="Hauser L."/>
            <person name="Kyrpides N."/>
            <person name="Mikhailova N."/>
            <person name="Balakrishnan V."/>
            <person name="Glasner J."/>
            <person name="Perna N.T."/>
        </authorList>
    </citation>
    <scope>NUCLEOTIDE SEQUENCE [LARGE SCALE GENOMIC DNA]</scope>
    <source>
        <strain evidence="13">Ech703</strain>
    </source>
</reference>